<dbReference type="Proteomes" id="UP001205890">
    <property type="component" value="Unassembled WGS sequence"/>
</dbReference>
<dbReference type="NCBIfam" id="NF005164">
    <property type="entry name" value="PRK06638.1-4"/>
    <property type="match status" value="1"/>
</dbReference>
<protein>
    <recommendedName>
        <fullName evidence="2">NADH-quinone oxidoreductase subunit J</fullName>
        <ecNumber evidence="2">7.1.1.-</ecNumber>
    </recommendedName>
</protein>
<evidence type="ECO:0000256" key="1">
    <source>
        <dbReference type="ARBA" id="ARBA00005698"/>
    </source>
</evidence>
<feature type="transmembrane region" description="Helical" evidence="2">
    <location>
        <begin position="6"/>
        <end position="24"/>
    </location>
</feature>
<dbReference type="PANTHER" id="PTHR33269:SF17">
    <property type="entry name" value="NADH-UBIQUINONE OXIDOREDUCTASE CHAIN 6"/>
    <property type="match status" value="1"/>
</dbReference>
<feature type="transmembrane region" description="Helical" evidence="2">
    <location>
        <begin position="31"/>
        <end position="49"/>
    </location>
</feature>
<accession>A0ABT1L9X3</accession>
<feature type="transmembrane region" description="Helical" evidence="2">
    <location>
        <begin position="55"/>
        <end position="79"/>
    </location>
</feature>
<comment type="caution">
    <text evidence="3">The sequence shown here is derived from an EMBL/GenBank/DDBJ whole genome shotgun (WGS) entry which is preliminary data.</text>
</comment>
<comment type="subcellular location">
    <subcellularLocation>
        <location evidence="2">Cell membrane</location>
        <topology evidence="2">Multi-pass membrane protein</topology>
    </subcellularLocation>
</comment>
<dbReference type="EMBL" id="JANCLU010000005">
    <property type="protein sequence ID" value="MCP8938287.1"/>
    <property type="molecule type" value="Genomic_DNA"/>
</dbReference>
<dbReference type="GO" id="GO:0016491">
    <property type="term" value="F:oxidoreductase activity"/>
    <property type="evidence" value="ECO:0007669"/>
    <property type="project" value="UniProtKB-KW"/>
</dbReference>
<evidence type="ECO:0000313" key="3">
    <source>
        <dbReference type="EMBL" id="MCP8938287.1"/>
    </source>
</evidence>
<comment type="catalytic activity">
    <reaction evidence="2">
        <text>a quinone + NADH + 5 H(+)(in) = a quinol + NAD(+) + 4 H(+)(out)</text>
        <dbReference type="Rhea" id="RHEA:57888"/>
        <dbReference type="ChEBI" id="CHEBI:15378"/>
        <dbReference type="ChEBI" id="CHEBI:24646"/>
        <dbReference type="ChEBI" id="CHEBI:57540"/>
        <dbReference type="ChEBI" id="CHEBI:57945"/>
        <dbReference type="ChEBI" id="CHEBI:132124"/>
    </reaction>
</comment>
<dbReference type="Gene3D" id="1.20.120.1200">
    <property type="entry name" value="NADH-ubiquinone/plastoquinone oxidoreductase chain 6, subunit NuoJ"/>
    <property type="match status" value="1"/>
</dbReference>
<evidence type="ECO:0000256" key="2">
    <source>
        <dbReference type="RuleBase" id="RU004429"/>
    </source>
</evidence>
<dbReference type="InterPro" id="IPR001457">
    <property type="entry name" value="NADH_UbQ/plastoQ_OxRdtase_su6"/>
</dbReference>
<feature type="transmembrane region" description="Helical" evidence="2">
    <location>
        <begin position="149"/>
        <end position="170"/>
    </location>
</feature>
<sequence>MNAAAAFFYLFSAVTVGSAVMVIGSRNPVHSVLFLILAFVNAAGLFLLMGAEFLAMILVVVYVGAVAVLFLFVVMMLDVDFAELRQGFQNYLPIGALLGAVLLIELVLVATTYVAQPIGARPAAMAPANATLLTNTEAIGRVLYTQYVYYFQAAGLVLLVAMIGAIVLTLRHKAGVRRQDIARQNARTKETAIEVRKVPSRQGV</sequence>
<name>A0ABT1L9X3_9HYPH</name>
<dbReference type="EC" id="7.1.1.-" evidence="2"/>
<keyword evidence="2" id="KW-1003">Cell membrane</keyword>
<dbReference type="InterPro" id="IPR042106">
    <property type="entry name" value="Nuo/plastoQ_OxRdtase_6_NuoJ"/>
</dbReference>
<comment type="function">
    <text evidence="2">NDH-1 shuttles electrons from NADH, via FMN and iron-sulfur (Fe-S) centers, to quinones in the respiratory chain. Couples the redox reaction to proton translocation (for every two electrons transferred, four hydrogen ions are translocated across the cytoplasmic membrane), and thus conserves the redox energy in a proton gradient.</text>
</comment>
<dbReference type="PANTHER" id="PTHR33269">
    <property type="entry name" value="NADH-UBIQUINONE OXIDOREDUCTASE CHAIN 6"/>
    <property type="match status" value="1"/>
</dbReference>
<keyword evidence="2" id="KW-0520">NAD</keyword>
<keyword evidence="2" id="KW-0812">Transmembrane</keyword>
<feature type="transmembrane region" description="Helical" evidence="2">
    <location>
        <begin position="91"/>
        <end position="115"/>
    </location>
</feature>
<dbReference type="Pfam" id="PF00499">
    <property type="entry name" value="Oxidored_q3"/>
    <property type="match status" value="1"/>
</dbReference>
<reference evidence="3 4" key="1">
    <citation type="submission" date="2022-07" db="EMBL/GenBank/DDBJ databases">
        <authorList>
            <person name="Li W.-J."/>
            <person name="Deng Q.-Q."/>
        </authorList>
    </citation>
    <scope>NUCLEOTIDE SEQUENCE [LARGE SCALE GENOMIC DNA]</scope>
    <source>
        <strain evidence="3 4">SYSU M60028</strain>
    </source>
</reference>
<keyword evidence="2" id="KW-0874">Quinone</keyword>
<comment type="similarity">
    <text evidence="1 2">Belongs to the complex I subunit 6 family.</text>
</comment>
<keyword evidence="2" id="KW-1133">Transmembrane helix</keyword>
<keyword evidence="4" id="KW-1185">Reference proteome</keyword>
<organism evidence="3 4">
    <name type="scientific">Alsobacter ponti</name>
    <dbReference type="NCBI Taxonomy" id="2962936"/>
    <lineage>
        <taxon>Bacteria</taxon>
        <taxon>Pseudomonadati</taxon>
        <taxon>Pseudomonadota</taxon>
        <taxon>Alphaproteobacteria</taxon>
        <taxon>Hyphomicrobiales</taxon>
        <taxon>Alsobacteraceae</taxon>
        <taxon>Alsobacter</taxon>
    </lineage>
</organism>
<keyword evidence="3" id="KW-0560">Oxidoreductase</keyword>
<dbReference type="RefSeq" id="WP_254740053.1">
    <property type="nucleotide sequence ID" value="NZ_JANCLU010000005.1"/>
</dbReference>
<evidence type="ECO:0000313" key="4">
    <source>
        <dbReference type="Proteomes" id="UP001205890"/>
    </source>
</evidence>
<proteinExistence type="inferred from homology"/>
<gene>
    <name evidence="3" type="ORF">NK718_07145</name>
</gene>
<keyword evidence="2" id="KW-0472">Membrane</keyword>